<dbReference type="InterPro" id="IPR049548">
    <property type="entry name" value="Sina-like_RING"/>
</dbReference>
<evidence type="ECO:0000256" key="3">
    <source>
        <dbReference type="ARBA" id="ARBA00009119"/>
    </source>
</evidence>
<dbReference type="Pfam" id="PF03145">
    <property type="entry name" value="Sina_TRAF"/>
    <property type="match status" value="1"/>
</dbReference>
<feature type="domain" description="SIAH-type" evidence="12">
    <location>
        <begin position="118"/>
        <end position="181"/>
    </location>
</feature>
<dbReference type="InterPro" id="IPR001841">
    <property type="entry name" value="Znf_RING"/>
</dbReference>
<evidence type="ECO:0000256" key="8">
    <source>
        <dbReference type="ARBA" id="ARBA00022833"/>
    </source>
</evidence>
<dbReference type="PANTHER" id="PTHR45877">
    <property type="entry name" value="E3 UBIQUITIN-PROTEIN LIGASE SIAH2"/>
    <property type="match status" value="1"/>
</dbReference>
<evidence type="ECO:0000256" key="2">
    <source>
        <dbReference type="ARBA" id="ARBA00004906"/>
    </source>
</evidence>
<dbReference type="InterPro" id="IPR008974">
    <property type="entry name" value="TRAF-like"/>
</dbReference>
<dbReference type="EMBL" id="CAJPEX010000383">
    <property type="protein sequence ID" value="CAG0915409.1"/>
    <property type="molecule type" value="Genomic_DNA"/>
</dbReference>
<evidence type="ECO:0000256" key="4">
    <source>
        <dbReference type="ARBA" id="ARBA00022679"/>
    </source>
</evidence>
<reference evidence="13" key="1">
    <citation type="submission" date="2020-11" db="EMBL/GenBank/DDBJ databases">
        <authorList>
            <person name="Tran Van P."/>
        </authorList>
    </citation>
    <scope>NUCLEOTIDE SEQUENCE</scope>
</reference>
<evidence type="ECO:0000313" key="13">
    <source>
        <dbReference type="EMBL" id="CAD7275257.1"/>
    </source>
</evidence>
<evidence type="ECO:0000259" key="11">
    <source>
        <dbReference type="PROSITE" id="PS50089"/>
    </source>
</evidence>
<comment type="domain">
    <text evidence="10">The RING-type zinc finger domain is essential for ubiquitin ligase activity.</text>
</comment>
<dbReference type="UniPathway" id="UPA00143"/>
<sequence>MTSCEATSLYSPVTGSGDCLTRSVSPDSGPSTLDSTADVGCCSRVEASVQTLSLLSTQELLSLFECPVCYEYILPPAYQCCQGHAICHGCKRKLSHCPSCREELGNIRCLVMEKVGDTIQFPCKYALQGCGLMLHRSRKTTHELEECEYKLFECPYKFIDNCLEWSGRADKVVEHLMLVHAENFKREHGNLKPFEGPVFPLVAYVQVIDYQAENNTTSWMWTALQTCYNAIFVVNIYYVHNSLINVHFVTVRLVDTVDAAKKFQYEIRLEGPNGELSYRGRCHSLHEEVKEIYENRDCLQFDSVTAAKFKAETTVDGARQPVLNLSIKILPLDSGLHEIEAL</sequence>
<proteinExistence type="inferred from homology"/>
<evidence type="ECO:0000256" key="10">
    <source>
        <dbReference type="RuleBase" id="RU201113"/>
    </source>
</evidence>
<dbReference type="InterPro" id="IPR013010">
    <property type="entry name" value="Znf_SIAH"/>
</dbReference>
<keyword evidence="7 10" id="KW-0833">Ubl conjugation pathway</keyword>
<dbReference type="GO" id="GO:0031624">
    <property type="term" value="F:ubiquitin conjugating enzyme binding"/>
    <property type="evidence" value="ECO:0007669"/>
    <property type="project" value="TreeGrafter"/>
</dbReference>
<protein>
    <recommendedName>
        <fullName evidence="10">E3 ubiquitin-protein ligase</fullName>
        <ecNumber evidence="10">2.3.2.27</ecNumber>
    </recommendedName>
</protein>
<evidence type="ECO:0000256" key="6">
    <source>
        <dbReference type="ARBA" id="ARBA00022771"/>
    </source>
</evidence>
<dbReference type="Pfam" id="PF21362">
    <property type="entry name" value="Sina_RING"/>
    <property type="match status" value="1"/>
</dbReference>
<dbReference type="GO" id="GO:0061630">
    <property type="term" value="F:ubiquitin protein ligase activity"/>
    <property type="evidence" value="ECO:0007669"/>
    <property type="project" value="UniProtKB-EC"/>
</dbReference>
<evidence type="ECO:0000259" key="12">
    <source>
        <dbReference type="PROSITE" id="PS51081"/>
    </source>
</evidence>
<comment type="pathway">
    <text evidence="2 10">Protein modification; protein ubiquitination.</text>
</comment>
<dbReference type="EMBL" id="OA882420">
    <property type="protein sequence ID" value="CAD7275257.1"/>
    <property type="molecule type" value="Genomic_DNA"/>
</dbReference>
<keyword evidence="4" id="KW-0808">Transferase</keyword>
<dbReference type="EC" id="2.3.2.27" evidence="10"/>
<evidence type="ECO:0000256" key="9">
    <source>
        <dbReference type="PROSITE-ProRule" id="PRU00455"/>
    </source>
</evidence>
<dbReference type="SUPFAM" id="SSF49599">
    <property type="entry name" value="TRAF domain-like"/>
    <property type="match status" value="1"/>
</dbReference>
<dbReference type="PROSITE" id="PS51081">
    <property type="entry name" value="ZF_SIAH"/>
    <property type="match status" value="1"/>
</dbReference>
<dbReference type="GO" id="GO:0043161">
    <property type="term" value="P:proteasome-mediated ubiquitin-dependent protein catabolic process"/>
    <property type="evidence" value="ECO:0007669"/>
    <property type="project" value="TreeGrafter"/>
</dbReference>
<dbReference type="InterPro" id="IPR004162">
    <property type="entry name" value="SINA-like_animal"/>
</dbReference>
<organism evidence="13">
    <name type="scientific">Notodromas monacha</name>
    <dbReference type="NCBI Taxonomy" id="399045"/>
    <lineage>
        <taxon>Eukaryota</taxon>
        <taxon>Metazoa</taxon>
        <taxon>Ecdysozoa</taxon>
        <taxon>Arthropoda</taxon>
        <taxon>Crustacea</taxon>
        <taxon>Oligostraca</taxon>
        <taxon>Ostracoda</taxon>
        <taxon>Podocopa</taxon>
        <taxon>Podocopida</taxon>
        <taxon>Cypridocopina</taxon>
        <taxon>Cypridoidea</taxon>
        <taxon>Cyprididae</taxon>
        <taxon>Notodromas</taxon>
    </lineage>
</organism>
<dbReference type="Gene3D" id="2.60.210.10">
    <property type="entry name" value="Apoptosis, Tumor Necrosis Factor Receptor Associated Protein 2, Chain A"/>
    <property type="match status" value="1"/>
</dbReference>
<comment type="catalytic activity">
    <reaction evidence="1 10">
        <text>S-ubiquitinyl-[E2 ubiquitin-conjugating enzyme]-L-cysteine + [acceptor protein]-L-lysine = [E2 ubiquitin-conjugating enzyme]-L-cysteine + N(6)-ubiquitinyl-[acceptor protein]-L-lysine.</text>
        <dbReference type="EC" id="2.3.2.27"/>
    </reaction>
</comment>
<evidence type="ECO:0000256" key="7">
    <source>
        <dbReference type="ARBA" id="ARBA00022786"/>
    </source>
</evidence>
<dbReference type="Pfam" id="PF21361">
    <property type="entry name" value="Sina_ZnF"/>
    <property type="match status" value="1"/>
</dbReference>
<name>A0A7R9BHM6_9CRUS</name>
<dbReference type="InterPro" id="IPR013083">
    <property type="entry name" value="Znf_RING/FYVE/PHD"/>
</dbReference>
<dbReference type="GO" id="GO:0008270">
    <property type="term" value="F:zinc ion binding"/>
    <property type="evidence" value="ECO:0007669"/>
    <property type="project" value="UniProtKB-KW"/>
</dbReference>
<comment type="similarity">
    <text evidence="3 10">Belongs to the SINA (Seven in absentia) family.</text>
</comment>
<dbReference type="GO" id="GO:0016567">
    <property type="term" value="P:protein ubiquitination"/>
    <property type="evidence" value="ECO:0007669"/>
    <property type="project" value="UniProtKB-UniPathway"/>
</dbReference>
<dbReference type="AlphaFoldDB" id="A0A7R9BHM6"/>
<keyword evidence="8 10" id="KW-0862">Zinc</keyword>
<evidence type="ECO:0000313" key="14">
    <source>
        <dbReference type="Proteomes" id="UP000678499"/>
    </source>
</evidence>
<accession>A0A7R9BHM6</accession>
<gene>
    <name evidence="13" type="ORF">NMOB1V02_LOCUS3056</name>
</gene>
<dbReference type="OrthoDB" id="941555at2759"/>
<dbReference type="PROSITE" id="PS50089">
    <property type="entry name" value="ZF_RING_2"/>
    <property type="match status" value="1"/>
</dbReference>
<evidence type="ECO:0000256" key="5">
    <source>
        <dbReference type="ARBA" id="ARBA00022723"/>
    </source>
</evidence>
<dbReference type="Gene3D" id="3.30.40.10">
    <property type="entry name" value="Zinc/RING finger domain, C3HC4 (zinc finger)"/>
    <property type="match status" value="2"/>
</dbReference>
<evidence type="ECO:0000256" key="1">
    <source>
        <dbReference type="ARBA" id="ARBA00000900"/>
    </source>
</evidence>
<comment type="function">
    <text evidence="10">E3 ubiquitin-protein ligase that mediates ubiquitination and subsequent proteasomal degradation of target proteins. E3 ubiquitin ligases accept ubiquitin from an E2 ubiquitin-conjugating enzyme in the form of a thioester and then directly transfers the ubiquitin to targeted substrates.</text>
</comment>
<feature type="domain" description="RING-type" evidence="11">
    <location>
        <begin position="66"/>
        <end position="101"/>
    </location>
</feature>
<dbReference type="PANTHER" id="PTHR45877:SF2">
    <property type="entry name" value="E3 UBIQUITIN-PROTEIN LIGASE SINA-RELATED"/>
    <property type="match status" value="1"/>
</dbReference>
<dbReference type="GO" id="GO:0005737">
    <property type="term" value="C:cytoplasm"/>
    <property type="evidence" value="ECO:0007669"/>
    <property type="project" value="InterPro"/>
</dbReference>
<comment type="domain">
    <text evidence="10">The SBD domain (substrate-binding domain) mediates the interaction with substrate proteins. It is related to the TRAF family.</text>
</comment>
<dbReference type="Proteomes" id="UP000678499">
    <property type="component" value="Unassembled WGS sequence"/>
</dbReference>
<keyword evidence="14" id="KW-1185">Reference proteome</keyword>
<keyword evidence="6 9" id="KW-0863">Zinc-finger</keyword>
<dbReference type="InterPro" id="IPR018121">
    <property type="entry name" value="7-in-absentia-prot_TRAF-dom"/>
</dbReference>
<keyword evidence="5 10" id="KW-0479">Metal-binding</keyword>